<dbReference type="InterPro" id="IPR013341">
    <property type="entry name" value="Mandelate_racemase_N_dom"/>
</dbReference>
<dbReference type="PANTHER" id="PTHR13794:SF58">
    <property type="entry name" value="MITOCHONDRIAL ENOLASE SUPERFAMILY MEMBER 1"/>
    <property type="match status" value="1"/>
</dbReference>
<dbReference type="PROSITE" id="PS00909">
    <property type="entry name" value="MR_MLE_2"/>
    <property type="match status" value="1"/>
</dbReference>
<keyword evidence="3" id="KW-0460">Magnesium</keyword>
<dbReference type="InterPro" id="IPR018110">
    <property type="entry name" value="Mandel_Rmase/mucon_lact_enz_CS"/>
</dbReference>
<name>A0A198AQD8_9BACL</name>
<dbReference type="Gene3D" id="3.20.20.120">
    <property type="entry name" value="Enolase-like C-terminal domain"/>
    <property type="match status" value="1"/>
</dbReference>
<dbReference type="SUPFAM" id="SSF54826">
    <property type="entry name" value="Enolase N-terminal domain-like"/>
    <property type="match status" value="1"/>
</dbReference>
<keyword evidence="6" id="KW-1185">Reference proteome</keyword>
<keyword evidence="2" id="KW-0479">Metal-binding</keyword>
<reference evidence="5 6" key="1">
    <citation type="submission" date="2016-05" db="EMBL/GenBank/DDBJ databases">
        <title>Paenibacillus sp. 1ZS3-15 nov., isolated from the rhizosphere soil.</title>
        <authorList>
            <person name="Zhang X.X."/>
            <person name="Zhang J."/>
        </authorList>
    </citation>
    <scope>NUCLEOTIDE SEQUENCE [LARGE SCALE GENOMIC DNA]</scope>
    <source>
        <strain evidence="5 6">1ZS3-15</strain>
    </source>
</reference>
<dbReference type="InterPro" id="IPR036849">
    <property type="entry name" value="Enolase-like_C_sf"/>
</dbReference>
<evidence type="ECO:0000256" key="3">
    <source>
        <dbReference type="ARBA" id="ARBA00022842"/>
    </source>
</evidence>
<proteinExistence type="predicted"/>
<dbReference type="STRING" id="1850517.A8708_09840"/>
<dbReference type="Pfam" id="PF13378">
    <property type="entry name" value="MR_MLE_C"/>
    <property type="match status" value="1"/>
</dbReference>
<dbReference type="InterPro" id="IPR029017">
    <property type="entry name" value="Enolase-like_N"/>
</dbReference>
<dbReference type="RefSeq" id="WP_068661847.1">
    <property type="nucleotide sequence ID" value="NZ_LYPB01000040.1"/>
</dbReference>
<organism evidence="5 6">
    <name type="scientific">Paenibacillus oryzisoli</name>
    <dbReference type="NCBI Taxonomy" id="1850517"/>
    <lineage>
        <taxon>Bacteria</taxon>
        <taxon>Bacillati</taxon>
        <taxon>Bacillota</taxon>
        <taxon>Bacilli</taxon>
        <taxon>Bacillales</taxon>
        <taxon>Paenibacillaceae</taxon>
        <taxon>Paenibacillus</taxon>
    </lineage>
</organism>
<dbReference type="GO" id="GO:0000287">
    <property type="term" value="F:magnesium ion binding"/>
    <property type="evidence" value="ECO:0007669"/>
    <property type="project" value="TreeGrafter"/>
</dbReference>
<dbReference type="Pfam" id="PF02746">
    <property type="entry name" value="MR_MLE_N"/>
    <property type="match status" value="1"/>
</dbReference>
<sequence>MKITKVESFILHVPLNPPITDAINSPTHWGLPGVRIFTDEGIVGYGYTGTCAHGDTMITDTIDHYYAPVLLGKDPFQVKEIWDELRFGKMHWIGRAGITHMALAAVDIALWDVMSKAAGKPLWQYLGGHKSKDKGIKAYNTNGGWLNWTQERLLKDISSYVEEGFTGVKMKVGKPNTQEDYDRVKAVRELIGKDIILMIDVNQQWNINTAMTWGKKLEEFDLFWLEEPLNPDDILGHKKLADVLNVPIALGEHVYNKYAFRDYIHNGAVEYVQVDCTRVGGITEWLQVAGLAAAYDLPVVPHVGDMGQIHQHLVGATQNAIMLEYIPWIRDIFLEPATVKNGHYILPEMPGASTEVIPQYFEKYRVK</sequence>
<dbReference type="SMART" id="SM00922">
    <property type="entry name" value="MR_MLE"/>
    <property type="match status" value="1"/>
</dbReference>
<dbReference type="GO" id="GO:0016052">
    <property type="term" value="P:carbohydrate catabolic process"/>
    <property type="evidence" value="ECO:0007669"/>
    <property type="project" value="TreeGrafter"/>
</dbReference>
<evidence type="ECO:0000313" key="6">
    <source>
        <dbReference type="Proteomes" id="UP000078454"/>
    </source>
</evidence>
<evidence type="ECO:0000256" key="2">
    <source>
        <dbReference type="ARBA" id="ARBA00022723"/>
    </source>
</evidence>
<protein>
    <submittedName>
        <fullName evidence="5">Mandelate racemase</fullName>
    </submittedName>
</protein>
<comment type="caution">
    <text evidence="5">The sequence shown here is derived from an EMBL/GenBank/DDBJ whole genome shotgun (WGS) entry which is preliminary data.</text>
</comment>
<comment type="cofactor">
    <cofactor evidence="1">
        <name>Mg(2+)</name>
        <dbReference type="ChEBI" id="CHEBI:18420"/>
    </cofactor>
</comment>
<dbReference type="Proteomes" id="UP000078454">
    <property type="component" value="Unassembled WGS sequence"/>
</dbReference>
<dbReference type="OrthoDB" id="9775391at2"/>
<gene>
    <name evidence="5" type="ORF">A8708_09840</name>
</gene>
<dbReference type="CDD" id="cd03316">
    <property type="entry name" value="MR_like"/>
    <property type="match status" value="1"/>
</dbReference>
<dbReference type="GO" id="GO:0009063">
    <property type="term" value="P:amino acid catabolic process"/>
    <property type="evidence" value="ECO:0007669"/>
    <property type="project" value="InterPro"/>
</dbReference>
<evidence type="ECO:0000313" key="5">
    <source>
        <dbReference type="EMBL" id="OAS23487.1"/>
    </source>
</evidence>
<accession>A0A198AQD8</accession>
<dbReference type="InterPro" id="IPR029065">
    <property type="entry name" value="Enolase_C-like"/>
</dbReference>
<evidence type="ECO:0000256" key="1">
    <source>
        <dbReference type="ARBA" id="ARBA00001946"/>
    </source>
</evidence>
<dbReference type="GO" id="GO:0016836">
    <property type="term" value="F:hydro-lyase activity"/>
    <property type="evidence" value="ECO:0007669"/>
    <property type="project" value="TreeGrafter"/>
</dbReference>
<evidence type="ECO:0000259" key="4">
    <source>
        <dbReference type="SMART" id="SM00922"/>
    </source>
</evidence>
<dbReference type="SUPFAM" id="SSF51604">
    <property type="entry name" value="Enolase C-terminal domain-like"/>
    <property type="match status" value="1"/>
</dbReference>
<dbReference type="SFLD" id="SFLDS00001">
    <property type="entry name" value="Enolase"/>
    <property type="match status" value="1"/>
</dbReference>
<feature type="domain" description="Mandelate racemase/muconate lactonizing enzyme C-terminal" evidence="4">
    <location>
        <begin position="150"/>
        <end position="247"/>
    </location>
</feature>
<dbReference type="EMBL" id="LYPB01000040">
    <property type="protein sequence ID" value="OAS23487.1"/>
    <property type="molecule type" value="Genomic_DNA"/>
</dbReference>
<dbReference type="PANTHER" id="PTHR13794">
    <property type="entry name" value="ENOLASE SUPERFAMILY, MANDELATE RACEMASE"/>
    <property type="match status" value="1"/>
</dbReference>
<dbReference type="SFLD" id="SFLDG00179">
    <property type="entry name" value="mandelate_racemase"/>
    <property type="match status" value="1"/>
</dbReference>
<dbReference type="Gene3D" id="3.30.390.10">
    <property type="entry name" value="Enolase-like, N-terminal domain"/>
    <property type="match status" value="1"/>
</dbReference>
<dbReference type="InterPro" id="IPR013342">
    <property type="entry name" value="Mandelate_racemase_C"/>
</dbReference>
<dbReference type="AlphaFoldDB" id="A0A198AQD8"/>
<dbReference type="InterPro" id="IPR046945">
    <property type="entry name" value="RHMD-like"/>
</dbReference>